<dbReference type="Pfam" id="PF00440">
    <property type="entry name" value="TetR_N"/>
    <property type="match status" value="1"/>
</dbReference>
<reference evidence="5 6" key="1">
    <citation type="submission" date="2019-05" db="EMBL/GenBank/DDBJ databases">
        <title>Identification and Biocontrol Activity Analysis of Biocontrol Strain PF-1 Based on Genome-wide Data.</title>
        <authorList>
            <person name="Qi J."/>
        </authorList>
    </citation>
    <scope>NUCLEOTIDE SEQUENCE [LARGE SCALE GENOMIC DNA]</scope>
    <source>
        <strain evidence="5 6">PF-1</strain>
    </source>
</reference>
<evidence type="ECO:0000256" key="1">
    <source>
        <dbReference type="ARBA" id="ARBA00023125"/>
    </source>
</evidence>
<keyword evidence="1 2" id="KW-0238">DNA-binding</keyword>
<feature type="domain" description="HTH tetR-type" evidence="4">
    <location>
        <begin position="25"/>
        <end position="85"/>
    </location>
</feature>
<dbReference type="InterPro" id="IPR009057">
    <property type="entry name" value="Homeodomain-like_sf"/>
</dbReference>
<evidence type="ECO:0000313" key="6">
    <source>
        <dbReference type="Proteomes" id="UP000310095"/>
    </source>
</evidence>
<protein>
    <submittedName>
        <fullName evidence="5">DUF1956 domain-containing protein</fullName>
    </submittedName>
</protein>
<dbReference type="Gene3D" id="1.10.10.60">
    <property type="entry name" value="Homeodomain-like"/>
    <property type="match status" value="1"/>
</dbReference>
<dbReference type="Pfam" id="PF09209">
    <property type="entry name" value="CecR_C"/>
    <property type="match status" value="1"/>
</dbReference>
<dbReference type="PANTHER" id="PTHR30055">
    <property type="entry name" value="HTH-TYPE TRANSCRIPTIONAL REGULATOR RUTR"/>
    <property type="match status" value="1"/>
</dbReference>
<organism evidence="5 6">
    <name type="scientific">Pseudomonas protegens</name>
    <dbReference type="NCBI Taxonomy" id="380021"/>
    <lineage>
        <taxon>Bacteria</taxon>
        <taxon>Pseudomonadati</taxon>
        <taxon>Pseudomonadota</taxon>
        <taxon>Gammaproteobacteria</taxon>
        <taxon>Pseudomonadales</taxon>
        <taxon>Pseudomonadaceae</taxon>
        <taxon>Pseudomonas</taxon>
    </lineage>
</organism>
<evidence type="ECO:0000259" key="4">
    <source>
        <dbReference type="PROSITE" id="PS50977"/>
    </source>
</evidence>
<evidence type="ECO:0000256" key="3">
    <source>
        <dbReference type="SAM" id="MobiDB-lite"/>
    </source>
</evidence>
<dbReference type="Gene3D" id="1.10.357.10">
    <property type="entry name" value="Tetracycline Repressor, domain 2"/>
    <property type="match status" value="1"/>
</dbReference>
<name>A0ABY2VL90_9PSED</name>
<comment type="caution">
    <text evidence="5">The sequence shown here is derived from an EMBL/GenBank/DDBJ whole genome shotgun (WGS) entry which is preliminary data.</text>
</comment>
<accession>A0ABY2VL90</accession>
<proteinExistence type="predicted"/>
<evidence type="ECO:0000256" key="2">
    <source>
        <dbReference type="PROSITE-ProRule" id="PRU00335"/>
    </source>
</evidence>
<dbReference type="Proteomes" id="UP000310095">
    <property type="component" value="Unassembled WGS sequence"/>
</dbReference>
<dbReference type="PROSITE" id="PS50977">
    <property type="entry name" value="HTH_TETR_2"/>
    <property type="match status" value="1"/>
</dbReference>
<dbReference type="InterPro" id="IPR015292">
    <property type="entry name" value="Tscrpt_reg_YbiH_C"/>
</dbReference>
<feature type="region of interest" description="Disordered" evidence="3">
    <location>
        <begin position="1"/>
        <end position="25"/>
    </location>
</feature>
<feature type="DNA-binding region" description="H-T-H motif" evidence="2">
    <location>
        <begin position="48"/>
        <end position="67"/>
    </location>
</feature>
<gene>
    <name evidence="5" type="ORF">FEF10_02455</name>
</gene>
<dbReference type="SUPFAM" id="SSF46689">
    <property type="entry name" value="Homeodomain-like"/>
    <property type="match status" value="1"/>
</dbReference>
<sequence length="223" mass="24611">MKQPPAQTTRNIMNTRRRTSRSDGEHTKIRILEVAARLFAQHGYANTASKLICEEAGADLAAINYHFGSREALYKAVLIEGHKQLVSFEALSQLAQSEEPALIKLDSFIDAIVTRVLDEQSWQSKVCAREILAPTVHFTSLVQEEVMPKFRLLEALISEITGFPIGDPALARCTISIIAPCLMLAVIDRQQPSPLQAVLQHDANALKAHFKLFARSGLAAIAQ</sequence>
<evidence type="ECO:0000313" key="5">
    <source>
        <dbReference type="EMBL" id="TMM66343.1"/>
    </source>
</evidence>
<dbReference type="PRINTS" id="PR00455">
    <property type="entry name" value="HTHTETR"/>
</dbReference>
<dbReference type="InterPro" id="IPR001647">
    <property type="entry name" value="HTH_TetR"/>
</dbReference>
<keyword evidence="6" id="KW-1185">Reference proteome</keyword>
<dbReference type="EMBL" id="VAVY01000001">
    <property type="protein sequence ID" value="TMM66343.1"/>
    <property type="molecule type" value="Genomic_DNA"/>
</dbReference>
<dbReference type="InterPro" id="IPR036271">
    <property type="entry name" value="Tet_transcr_reg_TetR-rel_C_sf"/>
</dbReference>
<dbReference type="SUPFAM" id="SSF48498">
    <property type="entry name" value="Tetracyclin repressor-like, C-terminal domain"/>
    <property type="match status" value="1"/>
</dbReference>
<dbReference type="InterPro" id="IPR050109">
    <property type="entry name" value="HTH-type_TetR-like_transc_reg"/>
</dbReference>
<dbReference type="PANTHER" id="PTHR30055:SF235">
    <property type="entry name" value="TRANSCRIPTIONAL REGULATORY PROTEIN"/>
    <property type="match status" value="1"/>
</dbReference>